<feature type="domain" description="GST C-terminal" evidence="1">
    <location>
        <begin position="30"/>
        <end position="172"/>
    </location>
</feature>
<dbReference type="Gene3D" id="1.20.1050.10">
    <property type="match status" value="1"/>
</dbReference>
<organism evidence="2">
    <name type="scientific">Coccolithus braarudii</name>
    <dbReference type="NCBI Taxonomy" id="221442"/>
    <lineage>
        <taxon>Eukaryota</taxon>
        <taxon>Haptista</taxon>
        <taxon>Haptophyta</taxon>
        <taxon>Prymnesiophyceae</taxon>
        <taxon>Coccolithales</taxon>
        <taxon>Coccolithaceae</taxon>
        <taxon>Coccolithus</taxon>
    </lineage>
</organism>
<evidence type="ECO:0000259" key="1">
    <source>
        <dbReference type="PROSITE" id="PS50405"/>
    </source>
</evidence>
<dbReference type="PROSITE" id="PS50405">
    <property type="entry name" value="GST_CTER"/>
    <property type="match status" value="1"/>
</dbReference>
<accession>A0A7S0Q2Q1</accession>
<proteinExistence type="predicted"/>
<dbReference type="PANTHER" id="PTHR43968">
    <property type="match status" value="1"/>
</dbReference>
<protein>
    <recommendedName>
        <fullName evidence="1">GST C-terminal domain-containing protein</fullName>
    </recommendedName>
</protein>
<dbReference type="InterPro" id="IPR010987">
    <property type="entry name" value="Glutathione-S-Trfase_C-like"/>
</dbReference>
<dbReference type="AlphaFoldDB" id="A0A7S0Q2Q1"/>
<dbReference type="GO" id="GO:0005737">
    <property type="term" value="C:cytoplasm"/>
    <property type="evidence" value="ECO:0007669"/>
    <property type="project" value="TreeGrafter"/>
</dbReference>
<dbReference type="PANTHER" id="PTHR43968:SF6">
    <property type="entry name" value="GLUTATHIONE S-TRANSFERASE OMEGA"/>
    <property type="match status" value="1"/>
</dbReference>
<dbReference type="SUPFAM" id="SSF47616">
    <property type="entry name" value="GST C-terminal domain-like"/>
    <property type="match status" value="1"/>
</dbReference>
<dbReference type="EMBL" id="HBEY01019088">
    <property type="protein sequence ID" value="CAD8605835.1"/>
    <property type="molecule type" value="Transcribed_RNA"/>
</dbReference>
<dbReference type="Pfam" id="PF13410">
    <property type="entry name" value="GST_C_2"/>
    <property type="match status" value="1"/>
</dbReference>
<evidence type="ECO:0000313" key="2">
    <source>
        <dbReference type="EMBL" id="CAD8605835.1"/>
    </source>
</evidence>
<reference evidence="2" key="1">
    <citation type="submission" date="2021-01" db="EMBL/GenBank/DDBJ databases">
        <authorList>
            <person name="Corre E."/>
            <person name="Pelletier E."/>
            <person name="Niang G."/>
            <person name="Scheremetjew M."/>
            <person name="Finn R."/>
            <person name="Kale V."/>
            <person name="Holt S."/>
            <person name="Cochrane G."/>
            <person name="Meng A."/>
            <person name="Brown T."/>
            <person name="Cohen L."/>
        </authorList>
    </citation>
    <scope>NUCLEOTIDE SEQUENCE</scope>
    <source>
        <strain evidence="2">PLY182g</strain>
    </source>
</reference>
<gene>
    <name evidence="2" type="ORF">CPEL01642_LOCUS9170</name>
</gene>
<sequence length="175" mass="18842">MLECDDGSTVLAESMVLLDYLDDLHPPSLTLEQRARARLFATLFPGRLSSFGILMCEPGSSEEAAAVEKLRADLKAMDNFLAETGPGPFLYGDQFSCAEAAAAPFAQRLIHVLPGVRPELDPKAWMANDGLGRLAGWVQAVCERESCVESLPPPAELVESFSKMVERMKAAAAAA</sequence>
<dbReference type="InterPro" id="IPR036282">
    <property type="entry name" value="Glutathione-S-Trfase_C_sf"/>
</dbReference>
<dbReference type="InterPro" id="IPR050983">
    <property type="entry name" value="GST_Omega/HSP26"/>
</dbReference>
<name>A0A7S0Q2Q1_9EUKA</name>